<protein>
    <submittedName>
        <fullName evidence="3">Molybdopterin converting factor small subunit</fullName>
    </submittedName>
</protein>
<dbReference type="RefSeq" id="WP_166920790.1">
    <property type="nucleotide sequence ID" value="NZ_JAASRN010000006.1"/>
</dbReference>
<evidence type="ECO:0000313" key="4">
    <source>
        <dbReference type="Proteomes" id="UP000537126"/>
    </source>
</evidence>
<dbReference type="EMBL" id="JAASRN010000006">
    <property type="protein sequence ID" value="NIK74729.1"/>
    <property type="molecule type" value="Genomic_DNA"/>
</dbReference>
<feature type="region of interest" description="Disordered" evidence="1">
    <location>
        <begin position="234"/>
        <end position="261"/>
    </location>
</feature>
<organism evidence="3 4">
    <name type="scientific">Thermonema lapsum</name>
    <dbReference type="NCBI Taxonomy" id="28195"/>
    <lineage>
        <taxon>Bacteria</taxon>
        <taxon>Pseudomonadati</taxon>
        <taxon>Bacteroidota</taxon>
        <taxon>Cytophagia</taxon>
        <taxon>Cytophagales</taxon>
        <taxon>Thermonemataceae</taxon>
        <taxon>Thermonema</taxon>
    </lineage>
</organism>
<reference evidence="3 4" key="1">
    <citation type="submission" date="2020-03" db="EMBL/GenBank/DDBJ databases">
        <title>Genomic Encyclopedia of Type Strains, Phase IV (KMG-IV): sequencing the most valuable type-strain genomes for metagenomic binning, comparative biology and taxonomic classification.</title>
        <authorList>
            <person name="Goeker M."/>
        </authorList>
    </citation>
    <scope>NUCLEOTIDE SEQUENCE [LARGE SCALE GENOMIC DNA]</scope>
    <source>
        <strain evidence="3 4">DSM 5718</strain>
    </source>
</reference>
<dbReference type="InterPro" id="IPR036086">
    <property type="entry name" value="ParB/Sulfiredoxin_sf"/>
</dbReference>
<dbReference type="SMART" id="SM00470">
    <property type="entry name" value="ParB"/>
    <property type="match status" value="1"/>
</dbReference>
<evidence type="ECO:0000256" key="1">
    <source>
        <dbReference type="SAM" id="MobiDB-lite"/>
    </source>
</evidence>
<comment type="caution">
    <text evidence="3">The sequence shown here is derived from an EMBL/GenBank/DDBJ whole genome shotgun (WGS) entry which is preliminary data.</text>
</comment>
<dbReference type="InterPro" id="IPR003115">
    <property type="entry name" value="ParB_N"/>
</dbReference>
<feature type="compositionally biased region" description="Polar residues" evidence="1">
    <location>
        <begin position="242"/>
        <end position="251"/>
    </location>
</feature>
<feature type="domain" description="ParB-like N-terminal" evidence="2">
    <location>
        <begin position="25"/>
        <end position="114"/>
    </location>
</feature>
<dbReference type="Pfam" id="PF02195">
    <property type="entry name" value="ParB_N"/>
    <property type="match status" value="1"/>
</dbReference>
<dbReference type="AlphaFoldDB" id="A0A846MTF4"/>
<evidence type="ECO:0000259" key="2">
    <source>
        <dbReference type="SMART" id="SM00470"/>
    </source>
</evidence>
<evidence type="ECO:0000313" key="3">
    <source>
        <dbReference type="EMBL" id="NIK74729.1"/>
    </source>
</evidence>
<dbReference type="Gene3D" id="3.90.1530.10">
    <property type="entry name" value="Conserved hypothetical protein from pyrococcus furiosus pfu- 392566-001, ParB domain"/>
    <property type="match status" value="1"/>
</dbReference>
<sequence length="290" mass="33524">MSKKKKFAALLQTAQQEIAHTEVYIKEHIEILDELRDLIRPLSEEEYRQLEQNIVEEGCRDPLVVWKDSQAQRYVLIDGHHRYSICQKHKLPFKIELRDFENIEAVKDWMVNNQLGKRNLTKEEMAYLRGYQYNRFKQKPGNLANLKQFAATADDTSRQKEEGSTAEKLAKLFKVSDKTIKRDGQYAEGLGRLSEGMPELKNKILKGELKVPAKVLRQVPKMSDEEIAQLRERLLQQSQEQTGNKNEQRASSAPKKGKDKVSQLKAEVIQLLKQVEDEALLLQIKKLLGA</sequence>
<dbReference type="SUPFAM" id="SSF110849">
    <property type="entry name" value="ParB/Sulfiredoxin"/>
    <property type="match status" value="1"/>
</dbReference>
<name>A0A846MTF4_9BACT</name>
<gene>
    <name evidence="3" type="ORF">FHS56_002262</name>
</gene>
<proteinExistence type="predicted"/>
<accession>A0A846MTF4</accession>
<keyword evidence="4" id="KW-1185">Reference proteome</keyword>
<dbReference type="Proteomes" id="UP000537126">
    <property type="component" value="Unassembled WGS sequence"/>
</dbReference>